<comment type="caution">
    <text evidence="1">The sequence shown here is derived from an EMBL/GenBank/DDBJ whole genome shotgun (WGS) entry which is preliminary data.</text>
</comment>
<organism evidence="1 2">
    <name type="scientific">Faecalibacterium langellae</name>
    <dbReference type="NCBI Taxonomy" id="3435293"/>
    <lineage>
        <taxon>Bacteria</taxon>
        <taxon>Bacillati</taxon>
        <taxon>Bacillota</taxon>
        <taxon>Clostridia</taxon>
        <taxon>Eubacteriales</taxon>
        <taxon>Oscillospiraceae</taxon>
        <taxon>Faecalibacterium</taxon>
    </lineage>
</organism>
<dbReference type="Proteomes" id="UP000220752">
    <property type="component" value="Unassembled WGS sequence"/>
</dbReference>
<proteinExistence type="predicted"/>
<sequence>MIDMPDETQKERHAPHVLTTLAGVLIAFLLLAAIYVVYQAAHILFPQNVYETALPAVISDTVEADGVLLFDESYVAGSGNLGYLAADGERVSAGTAVAEVYSNASQASLRLQLNQLNDQIDLLQKSQNTSALQLDTLLKERSSALYDLLDTLDDSDYEAVDDDANAYLLAQNKLWVVTGEAANFTDQITALVQQSQSVQAQLGSPAQITAPQTGYFVRSSSSGRLNASADDILALNAQELQGYLQSDPVLALDGCAGKIVAGFTWRYVGVCTAKQGEKLLGQNGKPLSTAVEISFPGQVENSLKATVTEVEIDQDSGLARFVLACNSINGDVLCLNRAAARISVGERSGLRVPAAAVHYLKEDGTEAQTQGENYIPGVYVKLGNIARFCPIDPVDADHPLITDGDYILVLPEGTEGSVSKVRLYDEIIVSGQNLYDGKLL</sequence>
<name>A0A2A6Z923_9FIRM</name>
<reference evidence="1 2" key="1">
    <citation type="journal article" date="2017" name="Front. Microbiol.">
        <title>New Insights into the Diversity of the Genus Faecalibacterium.</title>
        <authorList>
            <person name="Benevides L."/>
            <person name="Burman S."/>
            <person name="Martin R."/>
            <person name="Robert V."/>
            <person name="Thomas M."/>
            <person name="Miquel S."/>
            <person name="Chain F."/>
            <person name="Sokol H."/>
            <person name="Bermudez-Humaran L.G."/>
            <person name="Morrison M."/>
            <person name="Langella P."/>
            <person name="Azevedo V.A."/>
            <person name="Chatel J.M."/>
            <person name="Soares S."/>
        </authorList>
    </citation>
    <scope>NUCLEOTIDE SEQUENCE [LARGE SCALE GENOMIC DNA]</scope>
    <source>
        <strain evidence="2">CNCM I-4540</strain>
    </source>
</reference>
<evidence type="ECO:0000313" key="1">
    <source>
        <dbReference type="EMBL" id="PDX57860.1"/>
    </source>
</evidence>
<keyword evidence="2" id="KW-1185">Reference proteome</keyword>
<accession>A0A2A6Z923</accession>
<gene>
    <name evidence="1" type="ORF">CGS46_10855</name>
</gene>
<protein>
    <submittedName>
        <fullName evidence="1">Uncharacterized protein</fullName>
    </submittedName>
</protein>
<evidence type="ECO:0000313" key="2">
    <source>
        <dbReference type="Proteomes" id="UP000220752"/>
    </source>
</evidence>
<dbReference type="AlphaFoldDB" id="A0A2A6Z923"/>
<dbReference type="EMBL" id="NMTQ01000036">
    <property type="protein sequence ID" value="PDX57860.1"/>
    <property type="molecule type" value="Genomic_DNA"/>
</dbReference>